<feature type="compositionally biased region" description="Basic and acidic residues" evidence="1">
    <location>
        <begin position="237"/>
        <end position="250"/>
    </location>
</feature>
<reference evidence="3" key="1">
    <citation type="submission" date="2020-11" db="EMBL/GenBank/DDBJ databases">
        <authorList>
            <person name="Tran Van P."/>
        </authorList>
    </citation>
    <scope>NUCLEOTIDE SEQUENCE</scope>
</reference>
<organism evidence="3">
    <name type="scientific">Medioppia subpectinata</name>
    <dbReference type="NCBI Taxonomy" id="1979941"/>
    <lineage>
        <taxon>Eukaryota</taxon>
        <taxon>Metazoa</taxon>
        <taxon>Ecdysozoa</taxon>
        <taxon>Arthropoda</taxon>
        <taxon>Chelicerata</taxon>
        <taxon>Arachnida</taxon>
        <taxon>Acari</taxon>
        <taxon>Acariformes</taxon>
        <taxon>Sarcoptiformes</taxon>
        <taxon>Oribatida</taxon>
        <taxon>Brachypylina</taxon>
        <taxon>Oppioidea</taxon>
        <taxon>Oppiidae</taxon>
        <taxon>Medioppia</taxon>
    </lineage>
</organism>
<gene>
    <name evidence="3" type="ORF">OSB1V03_LOCUS13824</name>
</gene>
<dbReference type="InterPro" id="IPR019339">
    <property type="entry name" value="CIR_N_dom"/>
</dbReference>
<dbReference type="EMBL" id="CAJPIZ010012734">
    <property type="protein sequence ID" value="CAG2113857.1"/>
    <property type="molecule type" value="Genomic_DNA"/>
</dbReference>
<keyword evidence="4" id="KW-1185">Reference proteome</keyword>
<name>A0A7R9L1I2_9ACAR</name>
<accession>A0A7R9L1I2</accession>
<sequence>MSAKLSQSPQQFCMDFVKKYDFEGYLSAILVNESSIRRNVFAIKAFNAQLAQTRDMTSNQLLAQIRLQYWSDLIDEVFSGKPIGVDVNEPVVYELKHDLEKYSDTSVSPVYYLIVECLSSLRDVSVSQRIDLDHICSHLGRAQGLCNVLRGVGHNARYNRCYIPSDLLIKHKTSHEDLMRGNPTDNSWHVRNKDNIQRVKRDEQKARDEESEREKRVLLAESESRVALLRHRLKGDDRTEDVVHTEDTDGHTSGAGGTHMDVFKDFGDKIRTKNSDYEKEVKDEKEKFETKTGILQYLVNK</sequence>
<evidence type="ECO:0000313" key="4">
    <source>
        <dbReference type="Proteomes" id="UP000759131"/>
    </source>
</evidence>
<dbReference type="InterPro" id="IPR039875">
    <property type="entry name" value="LENG1-like"/>
</dbReference>
<dbReference type="AlphaFoldDB" id="A0A7R9L1I2"/>
<evidence type="ECO:0000259" key="2">
    <source>
        <dbReference type="SMART" id="SM01083"/>
    </source>
</evidence>
<feature type="non-terminal residue" evidence="3">
    <location>
        <position position="301"/>
    </location>
</feature>
<dbReference type="SMART" id="SM01083">
    <property type="entry name" value="Cir_N"/>
    <property type="match status" value="1"/>
</dbReference>
<dbReference type="InterPro" id="IPR008949">
    <property type="entry name" value="Isoprenoid_synthase_dom_sf"/>
</dbReference>
<evidence type="ECO:0000256" key="1">
    <source>
        <dbReference type="SAM" id="MobiDB-lite"/>
    </source>
</evidence>
<dbReference type="EMBL" id="OC867309">
    <property type="protein sequence ID" value="CAD7633427.1"/>
    <property type="molecule type" value="Genomic_DNA"/>
</dbReference>
<dbReference type="Pfam" id="PF00494">
    <property type="entry name" value="SQS_PSY"/>
    <property type="match status" value="2"/>
</dbReference>
<dbReference type="PANTHER" id="PTHR22093">
    <property type="entry name" value="LEUKOCYTE RECEPTOR CLUSTER LRC MEMBER 1"/>
    <property type="match status" value="1"/>
</dbReference>
<evidence type="ECO:0000313" key="3">
    <source>
        <dbReference type="EMBL" id="CAD7633427.1"/>
    </source>
</evidence>
<dbReference type="InterPro" id="IPR002060">
    <property type="entry name" value="Squ/phyt_synthse"/>
</dbReference>
<dbReference type="PANTHER" id="PTHR22093:SF0">
    <property type="entry name" value="LEUKOCYTE RECEPTOR CLUSTER MEMBER 1"/>
    <property type="match status" value="1"/>
</dbReference>
<proteinExistence type="predicted"/>
<feature type="region of interest" description="Disordered" evidence="1">
    <location>
        <begin position="237"/>
        <end position="260"/>
    </location>
</feature>
<dbReference type="OrthoDB" id="270318at2759"/>
<dbReference type="Gene3D" id="1.10.600.10">
    <property type="entry name" value="Farnesyl Diphosphate Synthase"/>
    <property type="match status" value="1"/>
</dbReference>
<protein>
    <recommendedName>
        <fullName evidence="2">CBF1-interacting co-repressor CIR N-terminal domain-containing protein</fullName>
    </recommendedName>
</protein>
<dbReference type="Proteomes" id="UP000759131">
    <property type="component" value="Unassembled WGS sequence"/>
</dbReference>
<dbReference type="SUPFAM" id="SSF48576">
    <property type="entry name" value="Terpenoid synthases"/>
    <property type="match status" value="1"/>
</dbReference>
<feature type="domain" description="CBF1-interacting co-repressor CIR N-terminal" evidence="2">
    <location>
        <begin position="187"/>
        <end position="223"/>
    </location>
</feature>